<reference evidence="9" key="1">
    <citation type="journal article" date="2019" name="Int. J. Syst. Evol. Microbiol.">
        <title>The Global Catalogue of Microorganisms (GCM) 10K type strain sequencing project: providing services to taxonomists for standard genome sequencing and annotation.</title>
        <authorList>
            <consortium name="The Broad Institute Genomics Platform"/>
            <consortium name="The Broad Institute Genome Sequencing Center for Infectious Disease"/>
            <person name="Wu L."/>
            <person name="Ma J."/>
        </authorList>
    </citation>
    <scope>NUCLEOTIDE SEQUENCE [LARGE SCALE GENOMIC DNA]</scope>
    <source>
        <strain evidence="9">CGMCC 4.7093</strain>
    </source>
</reference>
<feature type="transmembrane region" description="Helical" evidence="7">
    <location>
        <begin position="236"/>
        <end position="261"/>
    </location>
</feature>
<evidence type="ECO:0000256" key="4">
    <source>
        <dbReference type="ARBA" id="ARBA00022989"/>
    </source>
</evidence>
<comment type="subcellular location">
    <subcellularLocation>
        <location evidence="1">Cell membrane</location>
        <topology evidence="1">Multi-pass membrane protein</topology>
    </subcellularLocation>
</comment>
<organism evidence="8 9">
    <name type="scientific">Actinomycetospora atypica</name>
    <dbReference type="NCBI Taxonomy" id="1290095"/>
    <lineage>
        <taxon>Bacteria</taxon>
        <taxon>Bacillati</taxon>
        <taxon>Actinomycetota</taxon>
        <taxon>Actinomycetes</taxon>
        <taxon>Pseudonocardiales</taxon>
        <taxon>Pseudonocardiaceae</taxon>
        <taxon>Actinomycetospora</taxon>
    </lineage>
</organism>
<keyword evidence="4 7" id="KW-1133">Transmembrane helix</keyword>
<dbReference type="Proteomes" id="UP001595947">
    <property type="component" value="Unassembled WGS sequence"/>
</dbReference>
<keyword evidence="9" id="KW-1185">Reference proteome</keyword>
<feature type="transmembrane region" description="Helical" evidence="7">
    <location>
        <begin position="267"/>
        <end position="291"/>
    </location>
</feature>
<evidence type="ECO:0000313" key="8">
    <source>
        <dbReference type="EMBL" id="MFC5062717.1"/>
    </source>
</evidence>
<dbReference type="PANTHER" id="PTHR30250">
    <property type="entry name" value="PST FAMILY PREDICTED COLANIC ACID TRANSPORTER"/>
    <property type="match status" value="1"/>
</dbReference>
<gene>
    <name evidence="8" type="ORF">ACFPBZ_10915</name>
</gene>
<dbReference type="InterPro" id="IPR050833">
    <property type="entry name" value="Poly_Biosynth_Transport"/>
</dbReference>
<feature type="transmembrane region" description="Helical" evidence="7">
    <location>
        <begin position="312"/>
        <end position="334"/>
    </location>
</feature>
<name>A0ABV9YL92_9PSEU</name>
<feature type="transmembrane region" description="Helical" evidence="7">
    <location>
        <begin position="131"/>
        <end position="150"/>
    </location>
</feature>
<protein>
    <submittedName>
        <fullName evidence="8">Lipopolysaccharide biosynthesis protein</fullName>
    </submittedName>
</protein>
<sequence length="435" mass="44762">MPGYRRPISTTTDPARSDPREGPGARRLISSAGLGVVVSGLLVNVYLAVVARGLTPSEYATFGAFWALALVLGFGPFLPLEQELARRLAMRESRRRVLVAGAGTAGILGGLALVVLAAASPLVWSSLDGHLGAFAALVALCVVSAGQFLLRGVLIGTDRLVRHGAVMVLDALLRLGSAVVLLVVGAGMAAWYCWALVAAIAVAHLPLIPAAWRAAERQFPVPGETVHSTRTLTSSAMPLLVGSVCAQLLLNGLPVVVVALANGGAQAAAGVFVAAFTIAKAPLSMVVPLQSAVVPTLTRLLGAGRRREVVRLLVRGAGGLVALAVVGVPLAWWIGPPIITLIFGAEYRIDGVQLAVIVAGVLAHVALVVVTQVHVARNRHVDVALSWMAGLVVAGLTFWLVPGVVVAGEVAFGVGSLVGALVSTALLTRRSGRTP</sequence>
<accession>A0ABV9YL92</accession>
<evidence type="ECO:0000256" key="3">
    <source>
        <dbReference type="ARBA" id="ARBA00022692"/>
    </source>
</evidence>
<feature type="transmembrane region" description="Helical" evidence="7">
    <location>
        <begin position="354"/>
        <end position="376"/>
    </location>
</feature>
<feature type="region of interest" description="Disordered" evidence="6">
    <location>
        <begin position="1"/>
        <end position="23"/>
    </location>
</feature>
<evidence type="ECO:0000256" key="7">
    <source>
        <dbReference type="SAM" id="Phobius"/>
    </source>
</evidence>
<comment type="caution">
    <text evidence="8">The sequence shown here is derived from an EMBL/GenBank/DDBJ whole genome shotgun (WGS) entry which is preliminary data.</text>
</comment>
<dbReference type="PANTHER" id="PTHR30250:SF11">
    <property type="entry name" value="O-ANTIGEN TRANSPORTER-RELATED"/>
    <property type="match status" value="1"/>
</dbReference>
<feature type="transmembrane region" description="Helical" evidence="7">
    <location>
        <begin position="410"/>
        <end position="428"/>
    </location>
</feature>
<evidence type="ECO:0000256" key="1">
    <source>
        <dbReference type="ARBA" id="ARBA00004651"/>
    </source>
</evidence>
<feature type="transmembrane region" description="Helical" evidence="7">
    <location>
        <begin position="98"/>
        <end position="119"/>
    </location>
</feature>
<evidence type="ECO:0000313" key="9">
    <source>
        <dbReference type="Proteomes" id="UP001595947"/>
    </source>
</evidence>
<feature type="transmembrane region" description="Helical" evidence="7">
    <location>
        <begin position="28"/>
        <end position="47"/>
    </location>
</feature>
<proteinExistence type="predicted"/>
<feature type="transmembrane region" description="Helical" evidence="7">
    <location>
        <begin position="196"/>
        <end position="215"/>
    </location>
</feature>
<feature type="transmembrane region" description="Helical" evidence="7">
    <location>
        <begin position="59"/>
        <end position="78"/>
    </location>
</feature>
<feature type="transmembrane region" description="Helical" evidence="7">
    <location>
        <begin position="383"/>
        <end position="404"/>
    </location>
</feature>
<evidence type="ECO:0000256" key="2">
    <source>
        <dbReference type="ARBA" id="ARBA00022475"/>
    </source>
</evidence>
<evidence type="ECO:0000256" key="6">
    <source>
        <dbReference type="SAM" id="MobiDB-lite"/>
    </source>
</evidence>
<keyword evidence="2" id="KW-1003">Cell membrane</keyword>
<feature type="transmembrane region" description="Helical" evidence="7">
    <location>
        <begin position="171"/>
        <end position="190"/>
    </location>
</feature>
<dbReference type="RefSeq" id="WP_378036067.1">
    <property type="nucleotide sequence ID" value="NZ_JBHSIV010000009.1"/>
</dbReference>
<evidence type="ECO:0000256" key="5">
    <source>
        <dbReference type="ARBA" id="ARBA00023136"/>
    </source>
</evidence>
<dbReference type="EMBL" id="JBHSIV010000009">
    <property type="protein sequence ID" value="MFC5062717.1"/>
    <property type="molecule type" value="Genomic_DNA"/>
</dbReference>
<keyword evidence="5 7" id="KW-0472">Membrane</keyword>
<keyword evidence="3 7" id="KW-0812">Transmembrane</keyword>